<gene>
    <name evidence="14" type="ORF">SAMN06265340_105129</name>
</gene>
<dbReference type="GO" id="GO:0009431">
    <property type="term" value="C:bacterial-type flagellum basal body, MS ring"/>
    <property type="evidence" value="ECO:0007669"/>
    <property type="project" value="InterPro"/>
</dbReference>
<feature type="domain" description="Flagellar M-ring C-terminal" evidence="13">
    <location>
        <begin position="253"/>
        <end position="416"/>
    </location>
</feature>
<feature type="transmembrane region" description="Helical" evidence="11">
    <location>
        <begin position="433"/>
        <end position="455"/>
    </location>
</feature>
<dbReference type="Pfam" id="PF08345">
    <property type="entry name" value="YscJ_FliF_C"/>
    <property type="match status" value="1"/>
</dbReference>
<evidence type="ECO:0000256" key="6">
    <source>
        <dbReference type="ARBA" id="ARBA00022989"/>
    </source>
</evidence>
<evidence type="ECO:0000256" key="7">
    <source>
        <dbReference type="ARBA" id="ARBA00023136"/>
    </source>
</evidence>
<evidence type="ECO:0000256" key="2">
    <source>
        <dbReference type="ARBA" id="ARBA00004651"/>
    </source>
</evidence>
<dbReference type="AlphaFoldDB" id="A0A238Z0J5"/>
<dbReference type="PANTHER" id="PTHR30046">
    <property type="entry name" value="FLAGELLAR M-RING PROTEIN"/>
    <property type="match status" value="1"/>
</dbReference>
<sequence length="537" mass="59841">MESKNLVDRFQEIFNKYFSIRNVAILIGILAVLSFLTVSLVKMTSTTDYAVLYSHLSPDDAGSILTVLQEEKVPYKVEGNGSIIMVPKDKVYDIRLKLAAKGLPSGKIVGFEIFDEPKLGITQFQEHIEYIRALEGELQRTINRIDAVWSSKVNIALPKDSVFVRDTDEPKASVILKLWPGKDLTKEQVKAIVFLVSHAVPGLKPENVTVADNRGRVLSDLIQEDDVVGDTNKEIQIKRQLEREIERKVESMLSKALGSNKVIARATVEIETGKLEKQSEIYDPDMTAVVSERKIQEKELGVENKTAGVPGTGTNVPPVISNQGNGQIRNSREKKDVTTNYDVSKTVEKKVAPIFIIKKISVGVLIDGRYKKGANGTEEFIPRSPEELKTYENLIKSVVGFDQKRGDKVTVVSVPFEAPKSQIQVVKAETFPIIYLVIGGVVFIIFAGIVIFLILRKRKKQAEIQPLGISTAEAVKAYGVASETAEEKMEKERKEIESLDIKSDPSYIKILDIAKDHPELIVQLVKEWLGEKVDVKS</sequence>
<evidence type="ECO:0000256" key="9">
    <source>
        <dbReference type="PIRNR" id="PIRNR004862"/>
    </source>
</evidence>
<dbReference type="NCBIfam" id="TIGR00206">
    <property type="entry name" value="fliF"/>
    <property type="match status" value="1"/>
</dbReference>
<feature type="region of interest" description="Disordered" evidence="10">
    <location>
        <begin position="305"/>
        <end position="336"/>
    </location>
</feature>
<dbReference type="Pfam" id="PF01514">
    <property type="entry name" value="YscJ_FliF"/>
    <property type="match status" value="1"/>
</dbReference>
<keyword evidence="6 11" id="KW-1133">Transmembrane helix</keyword>
<dbReference type="PANTHER" id="PTHR30046:SF0">
    <property type="entry name" value="FLAGELLAR M-RING PROTEIN"/>
    <property type="match status" value="1"/>
</dbReference>
<dbReference type="PRINTS" id="PR01009">
    <property type="entry name" value="FLGMRINGFLIF"/>
</dbReference>
<dbReference type="InterPro" id="IPR013556">
    <property type="entry name" value="Flag_M-ring_C"/>
</dbReference>
<comment type="similarity">
    <text evidence="3 9">Belongs to the FliF family.</text>
</comment>
<accession>A0A238Z0J5</accession>
<evidence type="ECO:0000256" key="3">
    <source>
        <dbReference type="ARBA" id="ARBA00007971"/>
    </source>
</evidence>
<comment type="subcellular location">
    <subcellularLocation>
        <location evidence="1 9">Bacterial flagellum basal body</location>
    </subcellularLocation>
    <subcellularLocation>
        <location evidence="2">Cell membrane</location>
        <topology evidence="2">Multi-pass membrane protein</topology>
    </subcellularLocation>
</comment>
<evidence type="ECO:0000313" key="14">
    <source>
        <dbReference type="EMBL" id="SNR76448.1"/>
    </source>
</evidence>
<name>A0A238Z0J5_9BACT</name>
<keyword evidence="14" id="KW-0282">Flagellum</keyword>
<evidence type="ECO:0000313" key="15">
    <source>
        <dbReference type="Proteomes" id="UP000198405"/>
    </source>
</evidence>
<evidence type="ECO:0000256" key="10">
    <source>
        <dbReference type="SAM" id="MobiDB-lite"/>
    </source>
</evidence>
<dbReference type="PIRSF" id="PIRSF004862">
    <property type="entry name" value="FliF"/>
    <property type="match status" value="1"/>
</dbReference>
<dbReference type="Proteomes" id="UP000198405">
    <property type="component" value="Unassembled WGS sequence"/>
</dbReference>
<keyword evidence="15" id="KW-1185">Reference proteome</keyword>
<dbReference type="GO" id="GO:0071973">
    <property type="term" value="P:bacterial-type flagellum-dependent cell motility"/>
    <property type="evidence" value="ECO:0007669"/>
    <property type="project" value="InterPro"/>
</dbReference>
<dbReference type="InterPro" id="IPR000067">
    <property type="entry name" value="FlgMring_FliF"/>
</dbReference>
<organism evidence="14 15">
    <name type="scientific">Desulfurobacterium atlanticum</name>
    <dbReference type="NCBI Taxonomy" id="240169"/>
    <lineage>
        <taxon>Bacteria</taxon>
        <taxon>Pseudomonadati</taxon>
        <taxon>Aquificota</taxon>
        <taxon>Aquificia</taxon>
        <taxon>Desulfurobacteriales</taxon>
        <taxon>Desulfurobacteriaceae</taxon>
        <taxon>Desulfurobacterium</taxon>
    </lineage>
</organism>
<comment type="function">
    <text evidence="9">The M ring may be actively involved in energy transduction.</text>
</comment>
<evidence type="ECO:0000256" key="11">
    <source>
        <dbReference type="SAM" id="Phobius"/>
    </source>
</evidence>
<dbReference type="RefSeq" id="WP_089323015.1">
    <property type="nucleotide sequence ID" value="NZ_FZOB01000005.1"/>
</dbReference>
<evidence type="ECO:0000259" key="12">
    <source>
        <dbReference type="Pfam" id="PF01514"/>
    </source>
</evidence>
<dbReference type="InterPro" id="IPR006182">
    <property type="entry name" value="FliF_N_dom"/>
</dbReference>
<reference evidence="15" key="1">
    <citation type="submission" date="2017-06" db="EMBL/GenBank/DDBJ databases">
        <authorList>
            <person name="Varghese N."/>
            <person name="Submissions S."/>
        </authorList>
    </citation>
    <scope>NUCLEOTIDE SEQUENCE [LARGE SCALE GENOMIC DNA]</scope>
    <source>
        <strain evidence="15">DSM 15668</strain>
    </source>
</reference>
<evidence type="ECO:0000259" key="13">
    <source>
        <dbReference type="Pfam" id="PF08345"/>
    </source>
</evidence>
<feature type="transmembrane region" description="Helical" evidence="11">
    <location>
        <begin position="20"/>
        <end position="41"/>
    </location>
</feature>
<evidence type="ECO:0000256" key="5">
    <source>
        <dbReference type="ARBA" id="ARBA00022692"/>
    </source>
</evidence>
<evidence type="ECO:0000256" key="4">
    <source>
        <dbReference type="ARBA" id="ARBA00022475"/>
    </source>
</evidence>
<dbReference type="GO" id="GO:0003774">
    <property type="term" value="F:cytoskeletal motor activity"/>
    <property type="evidence" value="ECO:0007669"/>
    <property type="project" value="InterPro"/>
</dbReference>
<feature type="compositionally biased region" description="Polar residues" evidence="10">
    <location>
        <begin position="312"/>
        <end position="329"/>
    </location>
</feature>
<keyword evidence="8 9" id="KW-0975">Bacterial flagellum</keyword>
<dbReference type="OrthoDB" id="9807026at2"/>
<keyword evidence="7 11" id="KW-0472">Membrane</keyword>
<dbReference type="EMBL" id="FZOB01000005">
    <property type="protein sequence ID" value="SNR76448.1"/>
    <property type="molecule type" value="Genomic_DNA"/>
</dbReference>
<dbReference type="Gene3D" id="3.30.300.30">
    <property type="match status" value="1"/>
</dbReference>
<keyword evidence="14" id="KW-0969">Cilium</keyword>
<keyword evidence="14" id="KW-0966">Cell projection</keyword>
<evidence type="ECO:0000256" key="1">
    <source>
        <dbReference type="ARBA" id="ARBA00004117"/>
    </source>
</evidence>
<protein>
    <recommendedName>
        <fullName evidence="9">Flagellar M-ring protein</fullName>
    </recommendedName>
</protein>
<keyword evidence="4" id="KW-1003">Cell membrane</keyword>
<dbReference type="InterPro" id="IPR043427">
    <property type="entry name" value="YscJ/FliF"/>
</dbReference>
<proteinExistence type="inferred from homology"/>
<feature type="domain" description="Flagellar M-ring N-terminal" evidence="12">
    <location>
        <begin position="45"/>
        <end position="219"/>
    </location>
</feature>
<dbReference type="GO" id="GO:0005886">
    <property type="term" value="C:plasma membrane"/>
    <property type="evidence" value="ECO:0007669"/>
    <property type="project" value="UniProtKB-SubCell"/>
</dbReference>
<evidence type="ECO:0000256" key="8">
    <source>
        <dbReference type="ARBA" id="ARBA00023143"/>
    </source>
</evidence>
<dbReference type="InterPro" id="IPR045851">
    <property type="entry name" value="AMP-bd_C_sf"/>
</dbReference>
<keyword evidence="5 11" id="KW-0812">Transmembrane</keyword>